<dbReference type="GO" id="GO:0016758">
    <property type="term" value="F:hexosyltransferase activity"/>
    <property type="evidence" value="ECO:0007669"/>
    <property type="project" value="TreeGrafter"/>
</dbReference>
<protein>
    <submittedName>
        <fullName evidence="2">Glycosyl transferase family 1</fullName>
    </submittedName>
</protein>
<accession>A0A401FVE7</accession>
<dbReference type="EMBL" id="BEXT01000001">
    <property type="protein sequence ID" value="GBC60928.1"/>
    <property type="molecule type" value="Genomic_DNA"/>
</dbReference>
<reference evidence="3" key="1">
    <citation type="submission" date="2017-11" db="EMBL/GenBank/DDBJ databases">
        <authorList>
            <person name="Watanabe M."/>
            <person name="Kojima H."/>
        </authorList>
    </citation>
    <scope>NUCLEOTIDE SEQUENCE [LARGE SCALE GENOMIC DNA]</scope>
    <source>
        <strain evidence="3">Tokyo 01</strain>
    </source>
</reference>
<evidence type="ECO:0000313" key="3">
    <source>
        <dbReference type="Proteomes" id="UP000288096"/>
    </source>
</evidence>
<dbReference type="PANTHER" id="PTHR45947">
    <property type="entry name" value="SULFOQUINOVOSYL TRANSFERASE SQD2"/>
    <property type="match status" value="1"/>
</dbReference>
<evidence type="ECO:0000259" key="1">
    <source>
        <dbReference type="Pfam" id="PF00534"/>
    </source>
</evidence>
<dbReference type="PANTHER" id="PTHR45947:SF3">
    <property type="entry name" value="SULFOQUINOVOSYL TRANSFERASE SQD2"/>
    <property type="match status" value="1"/>
</dbReference>
<dbReference type="Proteomes" id="UP000288096">
    <property type="component" value="Unassembled WGS sequence"/>
</dbReference>
<evidence type="ECO:0000313" key="2">
    <source>
        <dbReference type="EMBL" id="GBC60928.1"/>
    </source>
</evidence>
<gene>
    <name evidence="2" type="ORF">DENIS_1888</name>
</gene>
<dbReference type="OrthoDB" id="267270at2"/>
<feature type="domain" description="Glycosyl transferase family 1" evidence="1">
    <location>
        <begin position="202"/>
        <end position="347"/>
    </location>
</feature>
<dbReference type="SUPFAM" id="SSF53756">
    <property type="entry name" value="UDP-Glycosyltransferase/glycogen phosphorylase"/>
    <property type="match status" value="1"/>
</dbReference>
<dbReference type="CDD" id="cd03801">
    <property type="entry name" value="GT4_PimA-like"/>
    <property type="match status" value="1"/>
</dbReference>
<keyword evidence="3" id="KW-1185">Reference proteome</keyword>
<dbReference type="InterPro" id="IPR001296">
    <property type="entry name" value="Glyco_trans_1"/>
</dbReference>
<organism evidence="2 3">
    <name type="scientific">Desulfonema ishimotonii</name>
    <dbReference type="NCBI Taxonomy" id="45657"/>
    <lineage>
        <taxon>Bacteria</taxon>
        <taxon>Pseudomonadati</taxon>
        <taxon>Thermodesulfobacteriota</taxon>
        <taxon>Desulfobacteria</taxon>
        <taxon>Desulfobacterales</taxon>
        <taxon>Desulfococcaceae</taxon>
        <taxon>Desulfonema</taxon>
    </lineage>
</organism>
<keyword evidence="2" id="KW-0808">Transferase</keyword>
<dbReference type="Gene3D" id="3.40.50.2000">
    <property type="entry name" value="Glycogen Phosphorylase B"/>
    <property type="match status" value="2"/>
</dbReference>
<dbReference type="InterPro" id="IPR050194">
    <property type="entry name" value="Glycosyltransferase_grp1"/>
</dbReference>
<sequence length="375" mass="43210">MKKIAFIHTRKRHWAVKILIKSLENAFPEYQIETINVTDLIRANINIRLLNRIHIIGEYGRDILAGEKRFHDCFMRTPFIFRQIKKLLRKRLAGGEYAFTFQDQSLYDGCIRHVPHFVLTDHTHLANRYYPGFRKKRDLYSAAWIRLEKCIYENADLVFVKSENIRESVIRDYAIAPDRVKNIRYAIDTLMAGRPADPGRYKNRNILFVGRDWNRKGGPVLIRAFQKVLKTHPDARLTIIGCSPDISAPNTEIIGKTERGRVDSYYRKASVFCLPTRKEPLGLSFIEAMSHGLPIIGTKIGAIPELVKEGHNGFLTDTDDAEQLAQILTDLLGRPEQCEFMGNAAYDFYAEKYTFENFSNLLRQHILDTSGSGSR</sequence>
<proteinExistence type="predicted"/>
<name>A0A401FVE7_9BACT</name>
<reference evidence="3" key="2">
    <citation type="submission" date="2019-01" db="EMBL/GenBank/DDBJ databases">
        <title>Genome sequence of Desulfonema ishimotonii strain Tokyo 01.</title>
        <authorList>
            <person name="Fukui M."/>
        </authorList>
    </citation>
    <scope>NUCLEOTIDE SEQUENCE [LARGE SCALE GENOMIC DNA]</scope>
    <source>
        <strain evidence="3">Tokyo 01</strain>
    </source>
</reference>
<comment type="caution">
    <text evidence="2">The sequence shown here is derived from an EMBL/GenBank/DDBJ whole genome shotgun (WGS) entry which is preliminary data.</text>
</comment>
<dbReference type="Pfam" id="PF00534">
    <property type="entry name" value="Glycos_transf_1"/>
    <property type="match status" value="1"/>
</dbReference>
<dbReference type="AlphaFoldDB" id="A0A401FVE7"/>
<dbReference type="RefSeq" id="WP_124328280.1">
    <property type="nucleotide sequence ID" value="NZ_BEXT01000001.1"/>
</dbReference>